<gene>
    <name evidence="2" type="ORF">LEP1GSC081_1758</name>
</gene>
<dbReference type="EMBL" id="AHMY02000051">
    <property type="protein sequence ID" value="EKO14559.1"/>
    <property type="molecule type" value="Genomic_DNA"/>
</dbReference>
<proteinExistence type="predicted"/>
<name>A0A0E2B006_9LEPT</name>
<evidence type="ECO:0000256" key="1">
    <source>
        <dbReference type="SAM" id="MobiDB-lite"/>
    </source>
</evidence>
<reference evidence="2 3" key="1">
    <citation type="submission" date="2012-10" db="EMBL/GenBank/DDBJ databases">
        <authorList>
            <person name="Harkins D.M."/>
            <person name="Durkin A.S."/>
            <person name="Brinkac L.M."/>
            <person name="Selengut J.D."/>
            <person name="Sanka R."/>
            <person name="DePew J."/>
            <person name="Purushe J."/>
            <person name="Peacock S.J."/>
            <person name="Thaipadungpanit J."/>
            <person name="Wuthiekanun V.W."/>
            <person name="Day N.P."/>
            <person name="Vinetz J.M."/>
            <person name="Sutton G.G."/>
            <person name="Nelson W.C."/>
            <person name="Fouts D.E."/>
        </authorList>
    </citation>
    <scope>NUCLEOTIDE SEQUENCE [LARGE SCALE GENOMIC DNA]</scope>
    <source>
        <strain evidence="2 3">H1</strain>
    </source>
</reference>
<evidence type="ECO:0000313" key="2">
    <source>
        <dbReference type="EMBL" id="EKO14559.1"/>
    </source>
</evidence>
<dbReference type="Proteomes" id="UP000006253">
    <property type="component" value="Unassembled WGS sequence"/>
</dbReference>
<accession>A0A0E2B006</accession>
<protein>
    <submittedName>
        <fullName evidence="2">Uncharacterized protein</fullName>
    </submittedName>
</protein>
<evidence type="ECO:0000313" key="3">
    <source>
        <dbReference type="Proteomes" id="UP000006253"/>
    </source>
</evidence>
<feature type="region of interest" description="Disordered" evidence="1">
    <location>
        <begin position="27"/>
        <end position="46"/>
    </location>
</feature>
<organism evidence="2 3">
    <name type="scientific">Leptospira kirschneri str. H1</name>
    <dbReference type="NCBI Taxonomy" id="1049966"/>
    <lineage>
        <taxon>Bacteria</taxon>
        <taxon>Pseudomonadati</taxon>
        <taxon>Spirochaetota</taxon>
        <taxon>Spirochaetia</taxon>
        <taxon>Leptospirales</taxon>
        <taxon>Leptospiraceae</taxon>
        <taxon>Leptospira</taxon>
    </lineage>
</organism>
<sequence length="46" mass="5115">MSEICNLSFTDYLNWFSKEVFYAKGFGPIRGRNGGNGGSYRSGRSS</sequence>
<dbReference type="AlphaFoldDB" id="A0A0E2B006"/>
<comment type="caution">
    <text evidence="2">The sequence shown here is derived from an EMBL/GenBank/DDBJ whole genome shotgun (WGS) entry which is preliminary data.</text>
</comment>